<keyword evidence="2" id="KW-1185">Reference proteome</keyword>
<gene>
    <name evidence="1" type="ORF">ABW286_14160</name>
</gene>
<reference evidence="1 2" key="1">
    <citation type="submission" date="2024-07" db="EMBL/GenBank/DDBJ databases">
        <authorList>
            <person name="Dulla G.F.J."/>
            <person name="Delorm J.G."/>
        </authorList>
    </citation>
    <scope>NUCLEOTIDE SEQUENCE [LARGE SCALE GENOMIC DNA]</scope>
    <source>
        <strain evidence="1 2">JGD 233</strain>
    </source>
</reference>
<evidence type="ECO:0000313" key="2">
    <source>
        <dbReference type="Proteomes" id="UP001554567"/>
    </source>
</evidence>
<accession>A0ABV3N3D5</accession>
<dbReference type="EMBL" id="JBFKZN010000006">
    <property type="protein sequence ID" value="MEW5290314.1"/>
    <property type="molecule type" value="Genomic_DNA"/>
</dbReference>
<dbReference type="Proteomes" id="UP001554567">
    <property type="component" value="Unassembled WGS sequence"/>
</dbReference>
<sequence length="60" mass="6856">MELTQEDKHTIEQYIRLAHGGYTGPVGIWMNRLVELHMNMSHLVVATALMKARYESKGKA</sequence>
<dbReference type="RefSeq" id="WP_367167859.1">
    <property type="nucleotide sequence ID" value="NZ_JBFKZN010000006.1"/>
</dbReference>
<proteinExistence type="predicted"/>
<name>A0ABV3N3D5_9GAMM</name>
<comment type="caution">
    <text evidence="1">The sequence shown here is derived from an EMBL/GenBank/DDBJ whole genome shotgun (WGS) entry which is preliminary data.</text>
</comment>
<evidence type="ECO:0000313" key="1">
    <source>
        <dbReference type="EMBL" id="MEW5290314.1"/>
    </source>
</evidence>
<organism evidence="1 2">
    <name type="scientific">Erwinia papayae</name>
    <dbReference type="NCBI Taxonomy" id="206499"/>
    <lineage>
        <taxon>Bacteria</taxon>
        <taxon>Pseudomonadati</taxon>
        <taxon>Pseudomonadota</taxon>
        <taxon>Gammaproteobacteria</taxon>
        <taxon>Enterobacterales</taxon>
        <taxon>Erwiniaceae</taxon>
        <taxon>Erwinia</taxon>
    </lineage>
</organism>
<protein>
    <submittedName>
        <fullName evidence="1">Uncharacterized protein</fullName>
    </submittedName>
</protein>